<evidence type="ECO:0000313" key="6">
    <source>
        <dbReference type="EMBL" id="KHQ52897.1"/>
    </source>
</evidence>
<dbReference type="PANTHER" id="PTHR12629:SF0">
    <property type="entry name" value="DIPHOSPHOINOSITOL-POLYPHOSPHATE DIPHOSPHATASE"/>
    <property type="match status" value="1"/>
</dbReference>
<name>A0A0B3RXV3_9RHOB</name>
<dbReference type="Gene3D" id="3.90.79.10">
    <property type="entry name" value="Nucleoside Triphosphate Pyrophosphohydrolase"/>
    <property type="match status" value="1"/>
</dbReference>
<dbReference type="AlphaFoldDB" id="A0A0B3RXV3"/>
<dbReference type="GO" id="GO:1901909">
    <property type="term" value="P:diadenosine hexaphosphate catabolic process"/>
    <property type="evidence" value="ECO:0007669"/>
    <property type="project" value="TreeGrafter"/>
</dbReference>
<dbReference type="GO" id="GO:0000298">
    <property type="term" value="F:endopolyphosphatase activity"/>
    <property type="evidence" value="ECO:0007669"/>
    <property type="project" value="TreeGrafter"/>
</dbReference>
<dbReference type="Proteomes" id="UP000030960">
    <property type="component" value="Unassembled WGS sequence"/>
</dbReference>
<dbReference type="GO" id="GO:0008486">
    <property type="term" value="F:diphosphoinositol-polyphosphate diphosphatase activity"/>
    <property type="evidence" value="ECO:0007669"/>
    <property type="project" value="TreeGrafter"/>
</dbReference>
<reference evidence="6 7" key="1">
    <citation type="submission" date="2014-10" db="EMBL/GenBank/DDBJ databases">
        <title>Genome sequence of Ponticoccus sp. strain UMTAT08 isolated from clonal culture of toxic dinoflagellate Alexandrium tamiyavanichii.</title>
        <authorList>
            <person name="Gan H.Y."/>
            <person name="Muhd D.-D."/>
            <person name="Mohd Noor M.E."/>
            <person name="Yeong Y.S."/>
            <person name="Usup G."/>
        </authorList>
    </citation>
    <scope>NUCLEOTIDE SEQUENCE [LARGE SCALE GENOMIC DNA]</scope>
    <source>
        <strain evidence="6 7">UMTAT08</strain>
    </source>
</reference>
<accession>A0A0B3RXV3</accession>
<evidence type="ECO:0000256" key="2">
    <source>
        <dbReference type="ARBA" id="ARBA00022723"/>
    </source>
</evidence>
<dbReference type="EMBL" id="JSUQ01000009">
    <property type="protein sequence ID" value="KHQ52897.1"/>
    <property type="molecule type" value="Genomic_DNA"/>
</dbReference>
<evidence type="ECO:0000313" key="7">
    <source>
        <dbReference type="Proteomes" id="UP000030960"/>
    </source>
</evidence>
<evidence type="ECO:0000256" key="1">
    <source>
        <dbReference type="ARBA" id="ARBA00001946"/>
    </source>
</evidence>
<dbReference type="GO" id="GO:1901911">
    <property type="term" value="P:adenosine 5'-(hexahydrogen pentaphosphate) catabolic process"/>
    <property type="evidence" value="ECO:0007669"/>
    <property type="project" value="TreeGrafter"/>
</dbReference>
<keyword evidence="4" id="KW-0460">Magnesium</keyword>
<proteinExistence type="predicted"/>
<comment type="caution">
    <text evidence="6">The sequence shown here is derived from an EMBL/GenBank/DDBJ whole genome shotgun (WGS) entry which is preliminary data.</text>
</comment>
<gene>
    <name evidence="6" type="ORF">OA50_02441</name>
</gene>
<keyword evidence="2" id="KW-0479">Metal-binding</keyword>
<organism evidence="6 7">
    <name type="scientific">Mameliella alba</name>
    <dbReference type="NCBI Taxonomy" id="561184"/>
    <lineage>
        <taxon>Bacteria</taxon>
        <taxon>Pseudomonadati</taxon>
        <taxon>Pseudomonadota</taxon>
        <taxon>Alphaproteobacteria</taxon>
        <taxon>Rhodobacterales</taxon>
        <taxon>Roseobacteraceae</taxon>
        <taxon>Mameliella</taxon>
    </lineage>
</organism>
<dbReference type="SUPFAM" id="SSF55811">
    <property type="entry name" value="Nudix"/>
    <property type="match status" value="1"/>
</dbReference>
<dbReference type="InterPro" id="IPR047198">
    <property type="entry name" value="DDP-like_NUDIX"/>
</dbReference>
<dbReference type="STRING" id="561184.SAMN05216376_11061"/>
<dbReference type="GO" id="GO:0046872">
    <property type="term" value="F:metal ion binding"/>
    <property type="evidence" value="ECO:0007669"/>
    <property type="project" value="UniProtKB-KW"/>
</dbReference>
<evidence type="ECO:0000256" key="3">
    <source>
        <dbReference type="ARBA" id="ARBA00022801"/>
    </source>
</evidence>
<dbReference type="InterPro" id="IPR000086">
    <property type="entry name" value="NUDIX_hydrolase_dom"/>
</dbReference>
<dbReference type="GO" id="GO:0071543">
    <property type="term" value="P:diphosphoinositol polyphosphate metabolic process"/>
    <property type="evidence" value="ECO:0007669"/>
    <property type="project" value="TreeGrafter"/>
</dbReference>
<feature type="domain" description="Nudix hydrolase" evidence="5">
    <location>
        <begin position="36"/>
        <end position="168"/>
    </location>
</feature>
<protein>
    <submittedName>
        <fullName evidence="6">Hydrolase, NUDIX family</fullName>
    </submittedName>
</protein>
<dbReference type="InterPro" id="IPR015797">
    <property type="entry name" value="NUDIX_hydrolase-like_dom_sf"/>
</dbReference>
<dbReference type="GO" id="GO:0034432">
    <property type="term" value="F:bis(5'-adenosyl)-pentaphosphatase activity"/>
    <property type="evidence" value="ECO:0007669"/>
    <property type="project" value="TreeGrafter"/>
</dbReference>
<evidence type="ECO:0000256" key="4">
    <source>
        <dbReference type="ARBA" id="ARBA00022842"/>
    </source>
</evidence>
<dbReference type="CDD" id="cd04666">
    <property type="entry name" value="NUDIX_DIPP2_like_Nudt4"/>
    <property type="match status" value="1"/>
</dbReference>
<dbReference type="GO" id="GO:1901907">
    <property type="term" value="P:diadenosine pentaphosphate catabolic process"/>
    <property type="evidence" value="ECO:0007669"/>
    <property type="project" value="TreeGrafter"/>
</dbReference>
<dbReference type="PATRIC" id="fig|1515334.3.peg.2457"/>
<keyword evidence="7" id="KW-1185">Reference proteome</keyword>
<dbReference type="PROSITE" id="PS51462">
    <property type="entry name" value="NUDIX"/>
    <property type="match status" value="1"/>
</dbReference>
<evidence type="ECO:0000259" key="5">
    <source>
        <dbReference type="PROSITE" id="PS51462"/>
    </source>
</evidence>
<dbReference type="GO" id="GO:0005737">
    <property type="term" value="C:cytoplasm"/>
    <property type="evidence" value="ECO:0007669"/>
    <property type="project" value="TreeGrafter"/>
</dbReference>
<dbReference type="Pfam" id="PF00293">
    <property type="entry name" value="NUDIX"/>
    <property type="match status" value="1"/>
</dbReference>
<dbReference type="GO" id="GO:0034431">
    <property type="term" value="F:bis(5'-adenosyl)-hexaphosphatase activity"/>
    <property type="evidence" value="ECO:0007669"/>
    <property type="project" value="TreeGrafter"/>
</dbReference>
<sequence>MTAGSTIRGGIIRKLFSLIRKTGAEFALPMLQRPRQLQTAALCYRIEDGHKRVLLITSRGTGRWVIPKGWLMRGKNASEAAVVEAWEEAGVRPGRTAERPIGTYVYDKIKNSGLPVTVEMLVFPVEVRSLEDRFPEARERVRRWVTPTEAAGMVDEPGLRQILLDFGDN</sequence>
<comment type="cofactor">
    <cofactor evidence="1">
        <name>Mg(2+)</name>
        <dbReference type="ChEBI" id="CHEBI:18420"/>
    </cofactor>
</comment>
<keyword evidence="3 6" id="KW-0378">Hydrolase</keyword>
<dbReference type="PANTHER" id="PTHR12629">
    <property type="entry name" value="DIPHOSPHOINOSITOL POLYPHOSPHATE PHOSPHOHYDROLASE"/>
    <property type="match status" value="1"/>
</dbReference>